<dbReference type="SUPFAM" id="SSF56059">
    <property type="entry name" value="Glutathione synthetase ATP-binding domain-like"/>
    <property type="match status" value="1"/>
</dbReference>
<dbReference type="Proteomes" id="UP000254467">
    <property type="component" value="Unassembled WGS sequence"/>
</dbReference>
<dbReference type="Gene3D" id="3.30.470.20">
    <property type="entry name" value="ATP-grasp fold, B domain"/>
    <property type="match status" value="1"/>
</dbReference>
<dbReference type="RefSeq" id="WP_018581415.1">
    <property type="nucleotide sequence ID" value="NZ_LDYD01000007.1"/>
</dbReference>
<dbReference type="STRING" id="35756.GCA_001044155_02068"/>
<reference evidence="2 3" key="1">
    <citation type="submission" date="2018-06" db="EMBL/GenBank/DDBJ databases">
        <authorList>
            <consortium name="Pathogen Informatics"/>
            <person name="Doyle S."/>
        </authorList>
    </citation>
    <scope>NUCLEOTIDE SEQUENCE [LARGE SCALE GENOMIC DNA]</scope>
    <source>
        <strain evidence="2 3">NCTC11862</strain>
    </source>
</reference>
<sequence>MSTRSHWEADILLNDGSVATIRPVTPDDKNELVAFYSRVSDQSKYFRFFSAHPELSDEDLADWLDVDGHDKVTLVAEEAGDIIAVASYSLIPALLPSRVGEVSFLVQDKEQGRGVGILLLEHLAEVGRERGIDRFTAEMLTQNRQMKWVFVSAGYQVNPQLEDGFITVDFPIAPSSSSAREMERRELRSESNSIRRLVTPKVIAVAGHSALASAAFKNNDFAGSIHTLRGDNPRERLSALEKIAGPVNLVVSDYDSELFDDLVSVAKSKGANGVLFATDGRYRDLTPAESRAIVSTVRDAGMRMLGPSSLGFINTHPGVRVNLSPHVMPRYGRIGIFAQTAGVATLMLSRAVERKIGLSTFISTGPFSDITVNDTLQFWSVDDATDVCLLSIDSIGNPRKFFRILRRLSGEKHVIIFMPSRAMRFSQHYADPSLHTASPTALDEVIQHAGAIVVNRRETMFDVAQILARQPEPTSDTVAIISNSPGLTQQMEQSAQRFGLRGVIYEALDDDSLPAIMNAVHAALDDPKIGAVVVTAVELGNALNEIHEALALTARETTVPLAASFVGFDIPTSHAAGTEARGELPIYDTYAEALEALSLVWKAIARRQANAATDCLEGDDPAPADHSDSIASAREIIEGIVADAPQGRWATDDECAQILACYGITLLPWRAASSMEQACSAGEELGWDVVLKCVNPKVRARTELPVVIRHIRNGREMQEAWEQLSSTSKELGLGPDPSALDPVVQKNVPSGTSLTVRAFEDRAIGPLMSVGITGIASEMLGDLTWRTPPLTRAQASEMLDGLKAAELLNGYRGVTGVDKAAVCDVLVALSALNDDNPAIAEVELSPLIAGSHHTEVVGAKMRIAPLPTNRDPLARTIS</sequence>
<gene>
    <name evidence="2" type="ORF">NCTC11862_01611</name>
</gene>
<dbReference type="GO" id="GO:0016747">
    <property type="term" value="F:acyltransferase activity, transferring groups other than amino-acyl groups"/>
    <property type="evidence" value="ECO:0007669"/>
    <property type="project" value="InterPro"/>
</dbReference>
<dbReference type="Gene3D" id="3.30.1490.20">
    <property type="entry name" value="ATP-grasp fold, A domain"/>
    <property type="match status" value="1"/>
</dbReference>
<dbReference type="InterPro" id="IPR016181">
    <property type="entry name" value="Acyl_CoA_acyltransferase"/>
</dbReference>
<dbReference type="InterPro" id="IPR036291">
    <property type="entry name" value="NAD(P)-bd_dom_sf"/>
</dbReference>
<dbReference type="AlphaFoldDB" id="A0A376CNG5"/>
<dbReference type="PANTHER" id="PTHR42793">
    <property type="entry name" value="COA BINDING DOMAIN CONTAINING PROTEIN"/>
    <property type="match status" value="1"/>
</dbReference>
<dbReference type="InterPro" id="IPR016102">
    <property type="entry name" value="Succinyl-CoA_synth-like"/>
</dbReference>
<dbReference type="Pfam" id="PF00583">
    <property type="entry name" value="Acetyltransf_1"/>
    <property type="match status" value="1"/>
</dbReference>
<protein>
    <submittedName>
        <fullName evidence="2">Uncharacterized conserved protein</fullName>
    </submittedName>
</protein>
<feature type="domain" description="N-acetyltransferase" evidence="1">
    <location>
        <begin position="19"/>
        <end position="187"/>
    </location>
</feature>
<dbReference type="PROSITE" id="PS51186">
    <property type="entry name" value="GNAT"/>
    <property type="match status" value="1"/>
</dbReference>
<accession>A0A376CNG5</accession>
<dbReference type="Gene3D" id="3.40.50.261">
    <property type="entry name" value="Succinyl-CoA synthetase domains"/>
    <property type="match status" value="2"/>
</dbReference>
<dbReference type="CDD" id="cd04301">
    <property type="entry name" value="NAT_SF"/>
    <property type="match status" value="1"/>
</dbReference>
<dbReference type="InterPro" id="IPR032875">
    <property type="entry name" value="Succ_CoA_lig_flav_dom"/>
</dbReference>
<dbReference type="Pfam" id="PF13607">
    <property type="entry name" value="Succ_CoA_lig"/>
    <property type="match status" value="1"/>
</dbReference>
<evidence type="ECO:0000313" key="2">
    <source>
        <dbReference type="EMBL" id="STC69812.1"/>
    </source>
</evidence>
<dbReference type="SUPFAM" id="SSF52210">
    <property type="entry name" value="Succinyl-CoA synthetase domains"/>
    <property type="match status" value="2"/>
</dbReference>
<dbReference type="Gene3D" id="3.40.630.30">
    <property type="match status" value="1"/>
</dbReference>
<dbReference type="GO" id="GO:0005524">
    <property type="term" value="F:ATP binding"/>
    <property type="evidence" value="ECO:0007669"/>
    <property type="project" value="InterPro"/>
</dbReference>
<dbReference type="OrthoDB" id="190266at2"/>
<evidence type="ECO:0000313" key="3">
    <source>
        <dbReference type="Proteomes" id="UP000254467"/>
    </source>
</evidence>
<dbReference type="EMBL" id="UFXQ01000001">
    <property type="protein sequence ID" value="STC69812.1"/>
    <property type="molecule type" value="Genomic_DNA"/>
</dbReference>
<dbReference type="Pfam" id="PF13549">
    <property type="entry name" value="ATP-grasp_5"/>
    <property type="match status" value="1"/>
</dbReference>
<dbReference type="SUPFAM" id="SSF55729">
    <property type="entry name" value="Acyl-CoA N-acyltransferases (Nat)"/>
    <property type="match status" value="1"/>
</dbReference>
<name>A0A376CNG5_9CORY</name>
<proteinExistence type="predicted"/>
<evidence type="ECO:0000259" key="1">
    <source>
        <dbReference type="PROSITE" id="PS51186"/>
    </source>
</evidence>
<organism evidence="2 3">
    <name type="scientific">Corynebacterium pilosum</name>
    <dbReference type="NCBI Taxonomy" id="35756"/>
    <lineage>
        <taxon>Bacteria</taxon>
        <taxon>Bacillati</taxon>
        <taxon>Actinomycetota</taxon>
        <taxon>Actinomycetes</taxon>
        <taxon>Mycobacteriales</taxon>
        <taxon>Corynebacteriaceae</taxon>
        <taxon>Corynebacterium</taxon>
    </lineage>
</organism>
<dbReference type="PANTHER" id="PTHR42793:SF1">
    <property type="entry name" value="PEPTIDYL-LYSINE N-ACETYLTRANSFERASE PATZ"/>
    <property type="match status" value="1"/>
</dbReference>
<dbReference type="InterPro" id="IPR013815">
    <property type="entry name" value="ATP_grasp_subdomain_1"/>
</dbReference>
<keyword evidence="3" id="KW-1185">Reference proteome</keyword>
<dbReference type="InterPro" id="IPR000182">
    <property type="entry name" value="GNAT_dom"/>
</dbReference>
<dbReference type="SUPFAM" id="SSF51735">
    <property type="entry name" value="NAD(P)-binding Rossmann-fold domains"/>
    <property type="match status" value="1"/>
</dbReference>